<dbReference type="Pfam" id="PF00226">
    <property type="entry name" value="DnaJ"/>
    <property type="match status" value="1"/>
</dbReference>
<comment type="function">
    <text evidence="7">Essential component of the PAM complex, a complex required for the translocation of transit peptide-containing proteins from the inner membrane into the mitochondrial matrix in an ATP-dependent manner. In the complex, it is required to stimulate activity of mtHSP70 (SSC1).</text>
</comment>
<dbReference type="AlphaFoldDB" id="A0A9P7V9Q2"/>
<dbReference type="PANTHER" id="PTHR12763">
    <property type="match status" value="1"/>
</dbReference>
<dbReference type="GeneID" id="66118482"/>
<dbReference type="SUPFAM" id="SSF46565">
    <property type="entry name" value="Chaperone J-domain"/>
    <property type="match status" value="1"/>
</dbReference>
<keyword evidence="3" id="KW-0813">Transport</keyword>
<evidence type="ECO:0000256" key="3">
    <source>
        <dbReference type="ARBA" id="ARBA00023010"/>
    </source>
</evidence>
<evidence type="ECO:0000256" key="8">
    <source>
        <dbReference type="ARBA" id="ARBA00062349"/>
    </source>
</evidence>
<dbReference type="CDD" id="cd06257">
    <property type="entry name" value="DnaJ"/>
    <property type="match status" value="1"/>
</dbReference>
<feature type="domain" description="J" evidence="9">
    <location>
        <begin position="49"/>
        <end position="106"/>
    </location>
</feature>
<dbReference type="PANTHER" id="PTHR12763:SF29">
    <property type="entry name" value="MITOCHONDRIAL DNAJ HOMOLOG 2"/>
    <property type="match status" value="1"/>
</dbReference>
<dbReference type="Proteomes" id="UP000790833">
    <property type="component" value="Unassembled WGS sequence"/>
</dbReference>
<name>A0A9P7V9Q2_9ASCO</name>
<comment type="subunit">
    <text evidence="8">Heterodimer with PAM16. Component of the PAM complex, at least composed of mtHsp70, MGE1, TIM44, PAM16, PAM17 and PAM18.</text>
</comment>
<keyword evidence="6" id="KW-0143">Chaperone</keyword>
<keyword evidence="5" id="KW-0472">Membrane</keyword>
<comment type="caution">
    <text evidence="10">The sequence shown here is derived from an EMBL/GenBank/DDBJ whole genome shotgun (WGS) entry which is preliminary data.</text>
</comment>
<dbReference type="EMBL" id="JAHMUF010000009">
    <property type="protein sequence ID" value="KAG7193909.1"/>
    <property type="molecule type" value="Genomic_DNA"/>
</dbReference>
<protein>
    <recommendedName>
        <fullName evidence="9">J domain-containing protein</fullName>
    </recommendedName>
</protein>
<evidence type="ECO:0000256" key="5">
    <source>
        <dbReference type="ARBA" id="ARBA00023136"/>
    </source>
</evidence>
<evidence type="ECO:0000259" key="9">
    <source>
        <dbReference type="PROSITE" id="PS50076"/>
    </source>
</evidence>
<dbReference type="InterPro" id="IPR001623">
    <property type="entry name" value="DnaJ_domain"/>
</dbReference>
<dbReference type="OrthoDB" id="240298at2759"/>
<reference evidence="10" key="1">
    <citation type="submission" date="2021-03" db="EMBL/GenBank/DDBJ databases">
        <authorList>
            <person name="Palmer J.M."/>
        </authorList>
    </citation>
    <scope>NUCLEOTIDE SEQUENCE</scope>
    <source>
        <strain evidence="10">ARV_011</strain>
    </source>
</reference>
<keyword evidence="4" id="KW-0496">Mitochondrion</keyword>
<dbReference type="RefSeq" id="XP_043049456.1">
    <property type="nucleotide sequence ID" value="XM_043195751.1"/>
</dbReference>
<keyword evidence="2" id="KW-0999">Mitochondrion inner membrane</keyword>
<evidence type="ECO:0000256" key="6">
    <source>
        <dbReference type="ARBA" id="ARBA00023186"/>
    </source>
</evidence>
<evidence type="ECO:0000256" key="2">
    <source>
        <dbReference type="ARBA" id="ARBA00022792"/>
    </source>
</evidence>
<evidence type="ECO:0000256" key="4">
    <source>
        <dbReference type="ARBA" id="ARBA00023128"/>
    </source>
</evidence>
<dbReference type="GO" id="GO:0030150">
    <property type="term" value="P:protein import into mitochondrial matrix"/>
    <property type="evidence" value="ECO:0007669"/>
    <property type="project" value="UniProtKB-ARBA"/>
</dbReference>
<organism evidence="10 11">
    <name type="scientific">Scheffersomyces spartinae</name>
    <dbReference type="NCBI Taxonomy" id="45513"/>
    <lineage>
        <taxon>Eukaryota</taxon>
        <taxon>Fungi</taxon>
        <taxon>Dikarya</taxon>
        <taxon>Ascomycota</taxon>
        <taxon>Saccharomycotina</taxon>
        <taxon>Pichiomycetes</taxon>
        <taxon>Debaryomycetaceae</taxon>
        <taxon>Scheffersomyces</taxon>
    </lineage>
</organism>
<dbReference type="GO" id="GO:0001405">
    <property type="term" value="C:PAM complex, Tim23 associated import motor"/>
    <property type="evidence" value="ECO:0007669"/>
    <property type="project" value="TreeGrafter"/>
</dbReference>
<keyword evidence="11" id="KW-1185">Reference proteome</keyword>
<evidence type="ECO:0000256" key="1">
    <source>
        <dbReference type="ARBA" id="ARBA00004273"/>
    </source>
</evidence>
<keyword evidence="3" id="KW-0653">Protein transport</keyword>
<proteinExistence type="predicted"/>
<comment type="subcellular location">
    <subcellularLocation>
        <location evidence="1">Mitochondrion inner membrane</location>
    </subcellularLocation>
</comment>
<sequence>MNNIDLRLSNPFNSQNGSWASDPKMKHDIDHILRNYANTPFGDPMTENEALMVLGITPDEILTLNKQTVKSRYRQLMLANHPDKHGSKYLAQKINQAKSVLENSKLVE</sequence>
<evidence type="ECO:0000256" key="7">
    <source>
        <dbReference type="ARBA" id="ARBA00037395"/>
    </source>
</evidence>
<evidence type="ECO:0000313" key="11">
    <source>
        <dbReference type="Proteomes" id="UP000790833"/>
    </source>
</evidence>
<evidence type="ECO:0000313" key="10">
    <source>
        <dbReference type="EMBL" id="KAG7193909.1"/>
    </source>
</evidence>
<dbReference type="PROSITE" id="PS50076">
    <property type="entry name" value="DNAJ_2"/>
    <property type="match status" value="1"/>
</dbReference>
<gene>
    <name evidence="10" type="ORF">KQ657_005108</name>
</gene>
<dbReference type="GO" id="GO:0001671">
    <property type="term" value="F:ATPase activator activity"/>
    <property type="evidence" value="ECO:0007669"/>
    <property type="project" value="UniProtKB-ARBA"/>
</dbReference>
<dbReference type="InterPro" id="IPR036869">
    <property type="entry name" value="J_dom_sf"/>
</dbReference>
<dbReference type="Gene3D" id="1.10.287.110">
    <property type="entry name" value="DnaJ domain"/>
    <property type="match status" value="1"/>
</dbReference>
<dbReference type="SMART" id="SM00271">
    <property type="entry name" value="DnaJ"/>
    <property type="match status" value="1"/>
</dbReference>
<dbReference type="FunFam" id="1.10.287.110:FF:000001">
    <property type="entry name" value="Import inner membrane translocase subunit tim14"/>
    <property type="match status" value="1"/>
</dbReference>
<keyword evidence="3" id="KW-0811">Translocation</keyword>
<accession>A0A9P7V9Q2</accession>